<proteinExistence type="predicted"/>
<protein>
    <submittedName>
        <fullName evidence="1">Uncharacterized protein</fullName>
    </submittedName>
</protein>
<organism evidence="1 2">
    <name type="scientific">Datura stramonium</name>
    <name type="common">Jimsonweed</name>
    <name type="synonym">Common thornapple</name>
    <dbReference type="NCBI Taxonomy" id="4076"/>
    <lineage>
        <taxon>Eukaryota</taxon>
        <taxon>Viridiplantae</taxon>
        <taxon>Streptophyta</taxon>
        <taxon>Embryophyta</taxon>
        <taxon>Tracheophyta</taxon>
        <taxon>Spermatophyta</taxon>
        <taxon>Magnoliopsida</taxon>
        <taxon>eudicotyledons</taxon>
        <taxon>Gunneridae</taxon>
        <taxon>Pentapetalae</taxon>
        <taxon>asterids</taxon>
        <taxon>lamiids</taxon>
        <taxon>Solanales</taxon>
        <taxon>Solanaceae</taxon>
        <taxon>Solanoideae</taxon>
        <taxon>Datureae</taxon>
        <taxon>Datura</taxon>
    </lineage>
</organism>
<dbReference type="Proteomes" id="UP000823775">
    <property type="component" value="Unassembled WGS sequence"/>
</dbReference>
<feature type="non-terminal residue" evidence="1">
    <location>
        <position position="73"/>
    </location>
</feature>
<reference evidence="1 2" key="1">
    <citation type="journal article" date="2021" name="BMC Genomics">
        <title>Datura genome reveals duplications of psychoactive alkaloid biosynthetic genes and high mutation rate following tissue culture.</title>
        <authorList>
            <person name="Rajewski A."/>
            <person name="Carter-House D."/>
            <person name="Stajich J."/>
            <person name="Litt A."/>
        </authorList>
    </citation>
    <scope>NUCLEOTIDE SEQUENCE [LARGE SCALE GENOMIC DNA]</scope>
    <source>
        <strain evidence="1">AR-01</strain>
    </source>
</reference>
<evidence type="ECO:0000313" key="1">
    <source>
        <dbReference type="EMBL" id="MCD9637825.1"/>
    </source>
</evidence>
<keyword evidence="2" id="KW-1185">Reference proteome</keyword>
<accession>A0ABS8UUN1</accession>
<comment type="caution">
    <text evidence="1">The sequence shown here is derived from an EMBL/GenBank/DDBJ whole genome shotgun (WGS) entry which is preliminary data.</text>
</comment>
<name>A0ABS8UUN1_DATST</name>
<evidence type="ECO:0000313" key="2">
    <source>
        <dbReference type="Proteomes" id="UP000823775"/>
    </source>
</evidence>
<sequence length="73" mass="7882">MATDLNLGNILNESQSTQLNIYRWEVVVGVRSTPPNCGRKGARCAAPCALLPTRRAAYMSSGLVCLCRVAFVP</sequence>
<dbReference type="EMBL" id="JACEIK010002565">
    <property type="protein sequence ID" value="MCD9637825.1"/>
    <property type="molecule type" value="Genomic_DNA"/>
</dbReference>
<gene>
    <name evidence="1" type="ORF">HAX54_021329</name>
</gene>